<reference evidence="3" key="1">
    <citation type="journal article" date="2019" name="Int. J. Syst. Evol. Microbiol.">
        <title>The Global Catalogue of Microorganisms (GCM) 10K type strain sequencing project: providing services to taxonomists for standard genome sequencing and annotation.</title>
        <authorList>
            <consortium name="The Broad Institute Genomics Platform"/>
            <consortium name="The Broad Institute Genome Sequencing Center for Infectious Disease"/>
            <person name="Wu L."/>
            <person name="Ma J."/>
        </authorList>
    </citation>
    <scope>NUCLEOTIDE SEQUENCE [LARGE SCALE GENOMIC DNA]</scope>
    <source>
        <strain evidence="3">JCM 1490</strain>
    </source>
</reference>
<sequence length="130" mass="13756">MSQQHPARPAHRLLVLLGSALVPLATLGGAAAAAPSAPSPAPPPDTIVLVTGDAANGFGIKHHDGTWLYPPTDSEALAECGEYDTRLARQRCRVEVQTWYRDLAAMQQTIDYYRSLGPGSSAPAAQPSRP</sequence>
<keyword evidence="3" id="KW-1185">Reference proteome</keyword>
<evidence type="ECO:0000256" key="1">
    <source>
        <dbReference type="SAM" id="SignalP"/>
    </source>
</evidence>
<evidence type="ECO:0000313" key="3">
    <source>
        <dbReference type="Proteomes" id="UP001596455"/>
    </source>
</evidence>
<feature type="chain" id="PRO_5046086380" description="Secreted protein" evidence="1">
    <location>
        <begin position="34"/>
        <end position="130"/>
    </location>
</feature>
<gene>
    <name evidence="2" type="ORF">ACFQQL_17795</name>
</gene>
<name>A0ABW2QBY7_9MICO</name>
<organism evidence="2 3">
    <name type="scientific">Georgenia alba</name>
    <dbReference type="NCBI Taxonomy" id="2233858"/>
    <lineage>
        <taxon>Bacteria</taxon>
        <taxon>Bacillati</taxon>
        <taxon>Actinomycetota</taxon>
        <taxon>Actinomycetes</taxon>
        <taxon>Micrococcales</taxon>
        <taxon>Bogoriellaceae</taxon>
        <taxon>Georgenia</taxon>
    </lineage>
</organism>
<protein>
    <recommendedName>
        <fullName evidence="4">Secreted protein</fullName>
    </recommendedName>
</protein>
<dbReference type="RefSeq" id="WP_382396514.1">
    <property type="nucleotide sequence ID" value="NZ_JBHTCQ010000005.1"/>
</dbReference>
<keyword evidence="1" id="KW-0732">Signal</keyword>
<dbReference type="Proteomes" id="UP001596455">
    <property type="component" value="Unassembled WGS sequence"/>
</dbReference>
<evidence type="ECO:0008006" key="4">
    <source>
        <dbReference type="Google" id="ProtNLM"/>
    </source>
</evidence>
<comment type="caution">
    <text evidence="2">The sequence shown here is derived from an EMBL/GenBank/DDBJ whole genome shotgun (WGS) entry which is preliminary data.</text>
</comment>
<proteinExistence type="predicted"/>
<accession>A0ABW2QBY7</accession>
<feature type="signal peptide" evidence="1">
    <location>
        <begin position="1"/>
        <end position="33"/>
    </location>
</feature>
<dbReference type="EMBL" id="JBHTCQ010000005">
    <property type="protein sequence ID" value="MFC7406974.1"/>
    <property type="molecule type" value="Genomic_DNA"/>
</dbReference>
<evidence type="ECO:0000313" key="2">
    <source>
        <dbReference type="EMBL" id="MFC7406974.1"/>
    </source>
</evidence>